<protein>
    <submittedName>
        <fullName evidence="2">Uncharacterized protein</fullName>
    </submittedName>
</protein>
<evidence type="ECO:0000256" key="1">
    <source>
        <dbReference type="SAM" id="MobiDB-lite"/>
    </source>
</evidence>
<proteinExistence type="predicted"/>
<reference evidence="3" key="1">
    <citation type="journal article" date="2019" name="Int. J. Syst. Evol. Microbiol.">
        <title>The Global Catalogue of Microorganisms (GCM) 10K type strain sequencing project: providing services to taxonomists for standard genome sequencing and annotation.</title>
        <authorList>
            <consortium name="The Broad Institute Genomics Platform"/>
            <consortium name="The Broad Institute Genome Sequencing Center for Infectious Disease"/>
            <person name="Wu L."/>
            <person name="Ma J."/>
        </authorList>
    </citation>
    <scope>NUCLEOTIDE SEQUENCE [LARGE SCALE GENOMIC DNA]</scope>
    <source>
        <strain evidence="3">CCUG 66188</strain>
    </source>
</reference>
<dbReference type="EMBL" id="JBHSWG010000001">
    <property type="protein sequence ID" value="MFC6759335.1"/>
    <property type="molecule type" value="Genomic_DNA"/>
</dbReference>
<evidence type="ECO:0000313" key="2">
    <source>
        <dbReference type="EMBL" id="MFC6759335.1"/>
    </source>
</evidence>
<feature type="region of interest" description="Disordered" evidence="1">
    <location>
        <begin position="54"/>
        <end position="75"/>
    </location>
</feature>
<comment type="caution">
    <text evidence="2">The sequence shown here is derived from an EMBL/GenBank/DDBJ whole genome shotgun (WGS) entry which is preliminary data.</text>
</comment>
<evidence type="ECO:0000313" key="3">
    <source>
        <dbReference type="Proteomes" id="UP001596353"/>
    </source>
</evidence>
<dbReference type="Proteomes" id="UP001596353">
    <property type="component" value="Unassembled WGS sequence"/>
</dbReference>
<sequence length="75" mass="7835">MSLLGVAASVVMVGHSLFGSDGPDMLQEALRAGMGQGIVRAQIINGAPLKYNWDDPPMPKGSTRALSCRRAAPPT</sequence>
<keyword evidence="3" id="KW-1185">Reference proteome</keyword>
<accession>A0ABW2B0X6</accession>
<gene>
    <name evidence="2" type="ORF">ACFQFQ_07270</name>
</gene>
<organism evidence="2 3">
    <name type="scientific">Sulfitobacter porphyrae</name>
    <dbReference type="NCBI Taxonomy" id="1246864"/>
    <lineage>
        <taxon>Bacteria</taxon>
        <taxon>Pseudomonadati</taxon>
        <taxon>Pseudomonadota</taxon>
        <taxon>Alphaproteobacteria</taxon>
        <taxon>Rhodobacterales</taxon>
        <taxon>Roseobacteraceae</taxon>
        <taxon>Sulfitobacter</taxon>
    </lineage>
</organism>
<name>A0ABW2B0X6_9RHOB</name>